<evidence type="ECO:0000313" key="3">
    <source>
        <dbReference type="Proteomes" id="UP001153954"/>
    </source>
</evidence>
<name>A0AAU9TFS3_EUPED</name>
<dbReference type="EMBL" id="CAKOGL010000005">
    <property type="protein sequence ID" value="CAH2086449.1"/>
    <property type="molecule type" value="Genomic_DNA"/>
</dbReference>
<organism evidence="2 3">
    <name type="scientific">Euphydryas editha</name>
    <name type="common">Edith's checkerspot</name>
    <dbReference type="NCBI Taxonomy" id="104508"/>
    <lineage>
        <taxon>Eukaryota</taxon>
        <taxon>Metazoa</taxon>
        <taxon>Ecdysozoa</taxon>
        <taxon>Arthropoda</taxon>
        <taxon>Hexapoda</taxon>
        <taxon>Insecta</taxon>
        <taxon>Pterygota</taxon>
        <taxon>Neoptera</taxon>
        <taxon>Endopterygota</taxon>
        <taxon>Lepidoptera</taxon>
        <taxon>Glossata</taxon>
        <taxon>Ditrysia</taxon>
        <taxon>Papilionoidea</taxon>
        <taxon>Nymphalidae</taxon>
        <taxon>Nymphalinae</taxon>
        <taxon>Euphydryas</taxon>
    </lineage>
</organism>
<evidence type="ECO:0000313" key="2">
    <source>
        <dbReference type="EMBL" id="CAH2086449.1"/>
    </source>
</evidence>
<proteinExistence type="predicted"/>
<keyword evidence="3" id="KW-1185">Reference proteome</keyword>
<dbReference type="AlphaFoldDB" id="A0AAU9TFS3"/>
<dbReference type="Pfam" id="PF20700">
    <property type="entry name" value="Mutator"/>
    <property type="match status" value="1"/>
</dbReference>
<comment type="caution">
    <text evidence="2">The sequence shown here is derived from an EMBL/GenBank/DDBJ whole genome shotgun (WGS) entry which is preliminary data.</text>
</comment>
<evidence type="ECO:0000259" key="1">
    <source>
        <dbReference type="Pfam" id="PF20700"/>
    </source>
</evidence>
<dbReference type="InterPro" id="IPR049012">
    <property type="entry name" value="Mutator_transp_dom"/>
</dbReference>
<sequence>MGTRLRNIRKNKKLGGKGKLTEALVKKLSTYYGLAIRRNINSVEDMKKAIMATFQHMISTDDNPQHDNCPEGEDSWCKWQQAKALGTEPEPHPAPLHPDVQKEILPIYEDLSRDDLLTRCLGGHTQNANESFNSTVWRLAPKHLHAGLKIVEVATFLATALFNEGNSALLMVMNELNVVVGSQSFNYAESMDRNRVTRQNRRSSLETKEARIACQVELQAKNDAYELLLMGSEGLLYGAEITD</sequence>
<gene>
    <name evidence="2" type="ORF">EEDITHA_LOCUS2828</name>
</gene>
<dbReference type="Proteomes" id="UP001153954">
    <property type="component" value="Unassembled WGS sequence"/>
</dbReference>
<protein>
    <recommendedName>
        <fullName evidence="1">Mutator-like transposase domain-containing protein</fullName>
    </recommendedName>
</protein>
<accession>A0AAU9TFS3</accession>
<reference evidence="2" key="1">
    <citation type="submission" date="2022-03" db="EMBL/GenBank/DDBJ databases">
        <authorList>
            <person name="Tunstrom K."/>
        </authorList>
    </citation>
    <scope>NUCLEOTIDE SEQUENCE</scope>
</reference>
<feature type="domain" description="Mutator-like transposase" evidence="1">
    <location>
        <begin position="1"/>
        <end position="77"/>
    </location>
</feature>